<name>B9SGP6_RICCO</name>
<sequence length="89" mass="9933">MADGNHDAHKLLQAQAHIWNHIFNFINSMSLKSAIQLGIPDSHVRPIFLSQLIAALPVHPAKAHCIPRLMRILIHSGIFAKAKIEENIT</sequence>
<gene>
    <name evidence="2" type="ORF">RCOM_0555040</name>
</gene>
<dbReference type="GO" id="GO:0046983">
    <property type="term" value="F:protein dimerization activity"/>
    <property type="evidence" value="ECO:0007669"/>
    <property type="project" value="InterPro"/>
</dbReference>
<dbReference type="AlphaFoldDB" id="B9SGP6"/>
<dbReference type="Gene3D" id="1.10.10.10">
    <property type="entry name" value="Winged helix-like DNA-binding domain superfamily/Winged helix DNA-binding domain"/>
    <property type="match status" value="1"/>
</dbReference>
<dbReference type="InParanoid" id="B9SGP6"/>
<dbReference type="InterPro" id="IPR036390">
    <property type="entry name" value="WH_DNA-bd_sf"/>
</dbReference>
<dbReference type="PROSITE" id="PS51683">
    <property type="entry name" value="SAM_OMT_II"/>
    <property type="match status" value="1"/>
</dbReference>
<evidence type="ECO:0000259" key="1">
    <source>
        <dbReference type="Pfam" id="PF08100"/>
    </source>
</evidence>
<dbReference type="InterPro" id="IPR016461">
    <property type="entry name" value="COMT-like"/>
</dbReference>
<dbReference type="Proteomes" id="UP000008311">
    <property type="component" value="Unassembled WGS sequence"/>
</dbReference>
<proteinExistence type="predicted"/>
<evidence type="ECO:0000313" key="2">
    <source>
        <dbReference type="EMBL" id="EEF37292.1"/>
    </source>
</evidence>
<protein>
    <recommendedName>
        <fullName evidence="1">O-methyltransferase dimerisation domain-containing protein</fullName>
    </recommendedName>
</protein>
<evidence type="ECO:0000313" key="3">
    <source>
        <dbReference type="Proteomes" id="UP000008311"/>
    </source>
</evidence>
<dbReference type="Pfam" id="PF08100">
    <property type="entry name" value="Dimerisation"/>
    <property type="match status" value="1"/>
</dbReference>
<organism evidence="2 3">
    <name type="scientific">Ricinus communis</name>
    <name type="common">Castor bean</name>
    <dbReference type="NCBI Taxonomy" id="3988"/>
    <lineage>
        <taxon>Eukaryota</taxon>
        <taxon>Viridiplantae</taxon>
        <taxon>Streptophyta</taxon>
        <taxon>Embryophyta</taxon>
        <taxon>Tracheophyta</taxon>
        <taxon>Spermatophyta</taxon>
        <taxon>Magnoliopsida</taxon>
        <taxon>eudicotyledons</taxon>
        <taxon>Gunneridae</taxon>
        <taxon>Pentapetalae</taxon>
        <taxon>rosids</taxon>
        <taxon>fabids</taxon>
        <taxon>Malpighiales</taxon>
        <taxon>Euphorbiaceae</taxon>
        <taxon>Acalyphoideae</taxon>
        <taxon>Acalypheae</taxon>
        <taxon>Ricinus</taxon>
    </lineage>
</organism>
<feature type="domain" description="O-methyltransferase dimerisation" evidence="1">
    <location>
        <begin position="19"/>
        <end position="83"/>
    </location>
</feature>
<dbReference type="InterPro" id="IPR036388">
    <property type="entry name" value="WH-like_DNA-bd_sf"/>
</dbReference>
<dbReference type="EMBL" id="EQ973954">
    <property type="protein sequence ID" value="EEF37292.1"/>
    <property type="molecule type" value="Genomic_DNA"/>
</dbReference>
<reference evidence="3" key="1">
    <citation type="journal article" date="2010" name="Nat. Biotechnol.">
        <title>Draft genome sequence of the oilseed species Ricinus communis.</title>
        <authorList>
            <person name="Chan A.P."/>
            <person name="Crabtree J."/>
            <person name="Zhao Q."/>
            <person name="Lorenzi H."/>
            <person name="Orvis J."/>
            <person name="Puiu D."/>
            <person name="Melake-Berhan A."/>
            <person name="Jones K.M."/>
            <person name="Redman J."/>
            <person name="Chen G."/>
            <person name="Cahoon E.B."/>
            <person name="Gedil M."/>
            <person name="Stanke M."/>
            <person name="Haas B.J."/>
            <person name="Wortman J.R."/>
            <person name="Fraser-Liggett C.M."/>
            <person name="Ravel J."/>
            <person name="Rabinowicz P.D."/>
        </authorList>
    </citation>
    <scope>NUCLEOTIDE SEQUENCE [LARGE SCALE GENOMIC DNA]</scope>
    <source>
        <strain evidence="3">cv. Hale</strain>
    </source>
</reference>
<dbReference type="InterPro" id="IPR012967">
    <property type="entry name" value="COMT_dimerisation"/>
</dbReference>
<dbReference type="STRING" id="3988.B9SGP6"/>
<accession>B9SGP6</accession>
<dbReference type="GO" id="GO:0008168">
    <property type="term" value="F:methyltransferase activity"/>
    <property type="evidence" value="ECO:0007669"/>
    <property type="project" value="InterPro"/>
</dbReference>
<dbReference type="SUPFAM" id="SSF46785">
    <property type="entry name" value="Winged helix' DNA-binding domain"/>
    <property type="match status" value="1"/>
</dbReference>
<keyword evidence="3" id="KW-1185">Reference proteome</keyword>